<dbReference type="EMBL" id="VMQU01000003">
    <property type="protein sequence ID" value="TVS92260.1"/>
    <property type="molecule type" value="Genomic_DNA"/>
</dbReference>
<keyword evidence="2" id="KW-1185">Reference proteome</keyword>
<evidence type="ECO:0000313" key="2">
    <source>
        <dbReference type="Proteomes" id="UP000320513"/>
    </source>
</evidence>
<dbReference type="OrthoDB" id="3237043at2"/>
<dbReference type="RefSeq" id="WP_144948004.1">
    <property type="nucleotide sequence ID" value="NZ_VMQU01000003.1"/>
</dbReference>
<evidence type="ECO:0000313" key="1">
    <source>
        <dbReference type="EMBL" id="TVS92260.1"/>
    </source>
</evidence>
<name>A0A557Y111_9MYCO</name>
<reference evidence="1 2" key="1">
    <citation type="submission" date="2019-07" db="EMBL/GenBank/DDBJ databases">
        <title>New Mycobacterium species.</title>
        <authorList>
            <person name="Tortoli E."/>
            <person name="Ghielmetti G."/>
            <person name="Friedel U."/>
            <person name="Trovato A."/>
        </authorList>
    </citation>
    <scope>NUCLEOTIDE SEQUENCE [LARGE SCALE GENOMIC DNA]</scope>
    <source>
        <strain evidence="1 2">16-83</strain>
    </source>
</reference>
<proteinExistence type="predicted"/>
<dbReference type="AlphaFoldDB" id="A0A557Y111"/>
<gene>
    <name evidence="1" type="ORF">FPZ47_01180</name>
</gene>
<accession>A0A557Y111</accession>
<comment type="caution">
    <text evidence="1">The sequence shown here is derived from an EMBL/GenBank/DDBJ whole genome shotgun (WGS) entry which is preliminary data.</text>
</comment>
<evidence type="ECO:0008006" key="3">
    <source>
        <dbReference type="Google" id="ProtNLM"/>
    </source>
</evidence>
<organism evidence="1 2">
    <name type="scientific">Mycobacterium helveticum</name>
    <dbReference type="NCBI Taxonomy" id="2592811"/>
    <lineage>
        <taxon>Bacteria</taxon>
        <taxon>Bacillati</taxon>
        <taxon>Actinomycetota</taxon>
        <taxon>Actinomycetes</taxon>
        <taxon>Mycobacteriales</taxon>
        <taxon>Mycobacteriaceae</taxon>
        <taxon>Mycobacterium</taxon>
    </lineage>
</organism>
<sequence>MIVIEPGFMPGTGLSRAHGTAMQRIGRVIERIPGVFSPGKSGPALASIALDDRWAHLRGGAFVVKDQERQVKPFAQDPVREARLWDATAGLLNTARN</sequence>
<dbReference type="Proteomes" id="UP000320513">
    <property type="component" value="Unassembled WGS sequence"/>
</dbReference>
<protein>
    <recommendedName>
        <fullName evidence="3">Short-chain dehydrogenase</fullName>
    </recommendedName>
</protein>